<accession>A0AAV7L686</accession>
<reference evidence="2" key="1">
    <citation type="journal article" date="2022" name="bioRxiv">
        <title>Sequencing and chromosome-scale assembly of the giantPleurodeles waltlgenome.</title>
        <authorList>
            <person name="Brown T."/>
            <person name="Elewa A."/>
            <person name="Iarovenko S."/>
            <person name="Subramanian E."/>
            <person name="Araus A.J."/>
            <person name="Petzold A."/>
            <person name="Susuki M."/>
            <person name="Suzuki K.-i.T."/>
            <person name="Hayashi T."/>
            <person name="Toyoda A."/>
            <person name="Oliveira C."/>
            <person name="Osipova E."/>
            <person name="Leigh N.D."/>
            <person name="Simon A."/>
            <person name="Yun M.H."/>
        </authorList>
    </citation>
    <scope>NUCLEOTIDE SEQUENCE</scope>
    <source>
        <strain evidence="2">20211129_DDA</strain>
        <tissue evidence="2">Liver</tissue>
    </source>
</reference>
<feature type="region of interest" description="Disordered" evidence="1">
    <location>
        <begin position="7"/>
        <end position="123"/>
    </location>
</feature>
<proteinExistence type="predicted"/>
<keyword evidence="3" id="KW-1185">Reference proteome</keyword>
<protein>
    <submittedName>
        <fullName evidence="2">Uncharacterized protein</fullName>
    </submittedName>
</protein>
<dbReference type="Proteomes" id="UP001066276">
    <property type="component" value="Chromosome 12"/>
</dbReference>
<evidence type="ECO:0000313" key="2">
    <source>
        <dbReference type="EMBL" id="KAJ1083375.1"/>
    </source>
</evidence>
<dbReference type="AlphaFoldDB" id="A0AAV7L686"/>
<sequence>MLVHICDGLLTTDPSEEAARTDTAASNPEGEGATSNALRLPGPKGQRQTFHASRGVQESRAQAEGGRRAEGAGVTGGDDRGIVQHQENNQEPSGLEKLLDSGLGGSTALPVAREAPRELSSHASGEAWPFQVRPTCW</sequence>
<name>A0AAV7L686_PLEWA</name>
<evidence type="ECO:0000256" key="1">
    <source>
        <dbReference type="SAM" id="MobiDB-lite"/>
    </source>
</evidence>
<organism evidence="2 3">
    <name type="scientific">Pleurodeles waltl</name>
    <name type="common">Iberian ribbed newt</name>
    <dbReference type="NCBI Taxonomy" id="8319"/>
    <lineage>
        <taxon>Eukaryota</taxon>
        <taxon>Metazoa</taxon>
        <taxon>Chordata</taxon>
        <taxon>Craniata</taxon>
        <taxon>Vertebrata</taxon>
        <taxon>Euteleostomi</taxon>
        <taxon>Amphibia</taxon>
        <taxon>Batrachia</taxon>
        <taxon>Caudata</taxon>
        <taxon>Salamandroidea</taxon>
        <taxon>Salamandridae</taxon>
        <taxon>Pleurodelinae</taxon>
        <taxon>Pleurodeles</taxon>
    </lineage>
</organism>
<gene>
    <name evidence="2" type="ORF">NDU88_003534</name>
</gene>
<dbReference type="EMBL" id="JANPWB010000016">
    <property type="protein sequence ID" value="KAJ1083375.1"/>
    <property type="molecule type" value="Genomic_DNA"/>
</dbReference>
<evidence type="ECO:0000313" key="3">
    <source>
        <dbReference type="Proteomes" id="UP001066276"/>
    </source>
</evidence>
<comment type="caution">
    <text evidence="2">The sequence shown here is derived from an EMBL/GenBank/DDBJ whole genome shotgun (WGS) entry which is preliminary data.</text>
</comment>